<dbReference type="RefSeq" id="WP_247993764.1">
    <property type="nucleotide sequence ID" value="NZ_CP096019.1"/>
</dbReference>
<accession>A0A8U0A200</accession>
<evidence type="ECO:0000313" key="7">
    <source>
        <dbReference type="EMBL" id="UPM43094.1"/>
    </source>
</evidence>
<organism evidence="7 8">
    <name type="scientific">Halocatena salina</name>
    <dbReference type="NCBI Taxonomy" id="2934340"/>
    <lineage>
        <taxon>Archaea</taxon>
        <taxon>Methanobacteriati</taxon>
        <taxon>Methanobacteriota</taxon>
        <taxon>Stenosarchaea group</taxon>
        <taxon>Halobacteria</taxon>
        <taxon>Halobacteriales</taxon>
        <taxon>Natronomonadaceae</taxon>
        <taxon>Halocatena</taxon>
    </lineage>
</organism>
<gene>
    <name evidence="7" type="ORF">MW046_01270</name>
</gene>
<dbReference type="GeneID" id="71926635"/>
<keyword evidence="2" id="KW-0479">Metal-binding</keyword>
<keyword evidence="8" id="KW-1185">Reference proteome</keyword>
<dbReference type="GO" id="GO:0046872">
    <property type="term" value="F:metal ion binding"/>
    <property type="evidence" value="ECO:0007669"/>
    <property type="project" value="UniProtKB-KW"/>
</dbReference>
<dbReference type="InterPro" id="IPR006311">
    <property type="entry name" value="TAT_signal"/>
</dbReference>
<dbReference type="PROSITE" id="PS51318">
    <property type="entry name" value="TAT"/>
    <property type="match status" value="1"/>
</dbReference>
<protein>
    <submittedName>
        <fullName evidence="7">Succinylglutamate desuccinylase/aspartoacylase family protein</fullName>
    </submittedName>
</protein>
<evidence type="ECO:0000256" key="3">
    <source>
        <dbReference type="ARBA" id="ARBA00022801"/>
    </source>
</evidence>
<proteinExistence type="predicted"/>
<reference evidence="7" key="1">
    <citation type="submission" date="2022-04" db="EMBL/GenBank/DDBJ databases">
        <title>Halocatena sp. nov., isolated from a salt lake.</title>
        <authorList>
            <person name="Cui H.-L."/>
        </authorList>
    </citation>
    <scope>NUCLEOTIDE SEQUENCE</scope>
    <source>
        <strain evidence="7">AD-1</strain>
    </source>
</reference>
<dbReference type="AlphaFoldDB" id="A0A8U0A200"/>
<dbReference type="Pfam" id="PF24827">
    <property type="entry name" value="AstE_AspA_cat"/>
    <property type="match status" value="1"/>
</dbReference>
<name>A0A8U0A200_9EURY</name>
<dbReference type="Proteomes" id="UP000831768">
    <property type="component" value="Chromosome"/>
</dbReference>
<dbReference type="SUPFAM" id="SSF53187">
    <property type="entry name" value="Zn-dependent exopeptidases"/>
    <property type="match status" value="1"/>
</dbReference>
<sequence length="273" mass="29517">MPKPRGRRSFLAAMTTVSASAAWIGQASAAENRSGKLANACSRRDMGDQTSPVPTGTSDITDILDVAITDSKNEGRTAFIAGGIHGDERAGITAAKNITEWTPDYGRLVVLPEANPEAIERNSRENSSGNLNRKFPVGSEPRSALARSIWDAVTAVDPDLLITLHESKGINSGTPAGVGQGVFHRGRPDTHNATQMGIRRANKTIGKKRLRFSHGRISGPNHPPTGLLSEKADYDAGISSFIIETYEGVNENTRVQWQKTITRGILDHYDIYE</sequence>
<evidence type="ECO:0000256" key="5">
    <source>
        <dbReference type="SAM" id="MobiDB-lite"/>
    </source>
</evidence>
<feature type="domain" description="Succinylglutamate desuccinylase/Aspartoacylase catalytic" evidence="6">
    <location>
        <begin position="75"/>
        <end position="140"/>
    </location>
</feature>
<evidence type="ECO:0000313" key="8">
    <source>
        <dbReference type="Proteomes" id="UP000831768"/>
    </source>
</evidence>
<keyword evidence="3" id="KW-0378">Hydrolase</keyword>
<dbReference type="KEGG" id="haad:MW046_01270"/>
<keyword evidence="4" id="KW-0862">Zinc</keyword>
<evidence type="ECO:0000256" key="1">
    <source>
        <dbReference type="ARBA" id="ARBA00001947"/>
    </source>
</evidence>
<dbReference type="InterPro" id="IPR055438">
    <property type="entry name" value="AstE_AspA_cat"/>
</dbReference>
<dbReference type="GO" id="GO:0016788">
    <property type="term" value="F:hydrolase activity, acting on ester bonds"/>
    <property type="evidence" value="ECO:0007669"/>
    <property type="project" value="InterPro"/>
</dbReference>
<comment type="cofactor">
    <cofactor evidence="1">
        <name>Zn(2+)</name>
        <dbReference type="ChEBI" id="CHEBI:29105"/>
    </cofactor>
</comment>
<feature type="region of interest" description="Disordered" evidence="5">
    <location>
        <begin position="119"/>
        <end position="138"/>
    </location>
</feature>
<evidence type="ECO:0000256" key="4">
    <source>
        <dbReference type="ARBA" id="ARBA00022833"/>
    </source>
</evidence>
<evidence type="ECO:0000259" key="6">
    <source>
        <dbReference type="Pfam" id="PF24827"/>
    </source>
</evidence>
<dbReference type="Gene3D" id="3.40.630.10">
    <property type="entry name" value="Zn peptidases"/>
    <property type="match status" value="1"/>
</dbReference>
<evidence type="ECO:0000256" key="2">
    <source>
        <dbReference type="ARBA" id="ARBA00022723"/>
    </source>
</evidence>
<dbReference type="EMBL" id="CP096019">
    <property type="protein sequence ID" value="UPM43094.1"/>
    <property type="molecule type" value="Genomic_DNA"/>
</dbReference>